<dbReference type="Gene3D" id="3.20.20.190">
    <property type="entry name" value="Phosphatidylinositol (PI) phosphodiesterase"/>
    <property type="match status" value="1"/>
</dbReference>
<feature type="compositionally biased region" description="Polar residues" evidence="6">
    <location>
        <begin position="682"/>
        <end position="697"/>
    </location>
</feature>
<feature type="repeat" description="ANK" evidence="4">
    <location>
        <begin position="555"/>
        <end position="587"/>
    </location>
</feature>
<evidence type="ECO:0000313" key="10">
    <source>
        <dbReference type="Proteomes" id="UP000182259"/>
    </source>
</evidence>
<evidence type="ECO:0000313" key="9">
    <source>
        <dbReference type="EMBL" id="SGZ53507.1"/>
    </source>
</evidence>
<dbReference type="PROSITE" id="PS50297">
    <property type="entry name" value="ANK_REP_REGION"/>
    <property type="match status" value="1"/>
</dbReference>
<evidence type="ECO:0000256" key="6">
    <source>
        <dbReference type="SAM" id="MobiDB-lite"/>
    </source>
</evidence>
<dbReference type="CDD" id="cd14484">
    <property type="entry name" value="SPX_GDE1_like"/>
    <property type="match status" value="1"/>
</dbReference>
<dbReference type="InterPro" id="IPR002110">
    <property type="entry name" value="Ankyrin_rpt"/>
</dbReference>
<keyword evidence="1" id="KW-0677">Repeat</keyword>
<reference evidence="9 10" key="1">
    <citation type="submission" date="2016-10" db="EMBL/GenBank/DDBJ databases">
        <authorList>
            <person name="de Groot N.N."/>
        </authorList>
    </citation>
    <scope>NUCLEOTIDE SEQUENCE [LARGE SCALE GENOMIC DNA]</scope>
    <source>
        <strain evidence="9 10">PYCC 4715</strain>
    </source>
</reference>
<name>A0A1L0BQJ1_9ASCO</name>
<dbReference type="GO" id="GO:0047389">
    <property type="term" value="F:glycerophosphocholine phosphodiesterase activity"/>
    <property type="evidence" value="ECO:0007669"/>
    <property type="project" value="TreeGrafter"/>
</dbReference>
<gene>
    <name evidence="9" type="ORF">SAMEA4029009_CIC11G00000003542</name>
</gene>
<dbReference type="SMART" id="SM00248">
    <property type="entry name" value="ANK"/>
    <property type="match status" value="5"/>
</dbReference>
<keyword evidence="5" id="KW-0175">Coiled coil</keyword>
<protein>
    <submittedName>
        <fullName evidence="9">CIC11C00000003542</fullName>
    </submittedName>
</protein>
<accession>A0A1L0BQJ1</accession>
<evidence type="ECO:0000256" key="3">
    <source>
        <dbReference type="ARBA" id="ARBA00023043"/>
    </source>
</evidence>
<dbReference type="Pfam" id="PF03105">
    <property type="entry name" value="SPX"/>
    <property type="match status" value="1"/>
</dbReference>
<dbReference type="EMBL" id="LT635766">
    <property type="protein sequence ID" value="SGZ53507.1"/>
    <property type="molecule type" value="Genomic_DNA"/>
</dbReference>
<dbReference type="InterPro" id="IPR051578">
    <property type="entry name" value="GDPD"/>
</dbReference>
<feature type="coiled-coil region" evidence="5">
    <location>
        <begin position="203"/>
        <end position="237"/>
    </location>
</feature>
<dbReference type="Proteomes" id="UP000182259">
    <property type="component" value="Chromosome III"/>
</dbReference>
<feature type="compositionally biased region" description="Low complexity" evidence="6">
    <location>
        <begin position="706"/>
        <end position="715"/>
    </location>
</feature>
<dbReference type="InterPro" id="IPR057506">
    <property type="entry name" value="C2_GPCPD1"/>
</dbReference>
<dbReference type="Pfam" id="PF25329">
    <property type="entry name" value="C2_GDE1"/>
    <property type="match status" value="1"/>
</dbReference>
<feature type="domain" description="GP-PDE" evidence="8">
    <location>
        <begin position="920"/>
        <end position="1274"/>
    </location>
</feature>
<dbReference type="PROSITE" id="PS50088">
    <property type="entry name" value="ANK_REPEAT"/>
    <property type="match status" value="2"/>
</dbReference>
<feature type="domain" description="SPX" evidence="7">
    <location>
        <begin position="1"/>
        <end position="156"/>
    </location>
</feature>
<dbReference type="PANTHER" id="PTHR22958:SF1">
    <property type="entry name" value="GLYCEROPHOSPHOCHOLINE PHOSPHODIESTERASE GPCPD1"/>
    <property type="match status" value="1"/>
</dbReference>
<sequence length="1285" mass="145035">MKFGKTFVSHQIPEWSPYYMNYKHLKKVIKTIDTFINYHSFNALELPELISSVLSQFFFELDRDIEKVSEFFNSKFSEYQRRSARIIHVVGYANGKITHQVDTTDELDEIVSILLELRTIYRNLKWFGDLNHKGFIKILKKLDKKLLYLTTLANDQLHHDNPDQKDLPVINLPNNNKETYLTTRVDALPFANESELLSALDTINSILNQLGEQQLELENYLEEVEAKQGTLDNLTANVNTLKIGNKRKYSFDKESLEGFYDLIYQNRADELLAKLDSLDASSKLLKLLLSLLNRATLTDSLECIDMLFDYLVEFSKSCDPPASPLFDSDDISGRNFFHQHVVSLGKKQLIKEQQLVTPGESSDINRLYGNKSGPDGIQLTPVRVEGLVHILSKMENYPEYQDMLMGRDSYFRTPLHYSAQYGIKDVAKIIFEYLLKWKLVEPLTPIDLVLLWGDQEGLTPLHLAIIGKHPKTCLNLLAFSQTMLSCPNLVLLATRLKCDEIVKSLVESRLVDVNFTDSEDNNETALYVASKLNLKELVNYLLLRGADTELGENVFGWTPIFAAAAEGYKEIVEELKTFGAMYNLVDDSGWLPMEHASLRGHLDVADLLKPLDDNLLLYDIDDPSKNTPRVANALSRSNSAVTSPFLNPTSEEMLLSTSSIDKLPELNRSAVNEVYRQFKQLDNGSQTSVNLPSSPNGNGDALSMTPRNPSRSRSPVNRRKMKPIKSFGHRYLTKEEQLILITLGTTDLRDETKPIDLSKISMSKSFFTELDTALSLVITCRHKVTKVVIETPVIVDLPLEDQHGSATDPISFKLINGLQSSEVFVTFDIVPTYQYPASTLSSKNKEKILGRGVAMLNNAYTKVGNNLRSLHNTITIPIIEQASLDVLGTLNFEYLCVTPFVHPQMSITRSDTYWKQLVSTRVIGHRGLGKNMNNRKSLQLGENTVESFIAAASLGASYVEFDVQLTKDFVPVIYHDFLVAESGVDIPMHSLTAEQFLGLSEQEGSQKHSSIFKYDKVNGNANVSKNFAMDDELLGKYNRPRLMSSYPSAPNFSSHIEDEELDREFQDQMFRRMKLTKTWKEKGFKGNARGLSVASNFVTLKELFKRLPKNVGFNMELKYPMLDEAEQESMGEVAFDMNFYVDTILKTVYDENTTGRDILFSSFHPDICLLLSLKQPTMPILFLTEAGTQYMADIRASSLQNAIRFAKKWNLLGIVSAAKTLVKTPRLAQVVKSSGLVCVTYGVENNSPDLCKIQMKAGVDAVIADSVLAVREGMRKEEGKEEIAV</sequence>
<evidence type="ECO:0000259" key="7">
    <source>
        <dbReference type="PROSITE" id="PS51382"/>
    </source>
</evidence>
<dbReference type="Pfam" id="PF03009">
    <property type="entry name" value="GDPD"/>
    <property type="match status" value="1"/>
</dbReference>
<evidence type="ECO:0000256" key="5">
    <source>
        <dbReference type="SAM" id="Coils"/>
    </source>
</evidence>
<evidence type="ECO:0000256" key="1">
    <source>
        <dbReference type="ARBA" id="ARBA00022737"/>
    </source>
</evidence>
<dbReference type="PROSITE" id="PS51382">
    <property type="entry name" value="SPX"/>
    <property type="match status" value="1"/>
</dbReference>
<dbReference type="GO" id="GO:0046475">
    <property type="term" value="P:glycerophospholipid catabolic process"/>
    <property type="evidence" value="ECO:0007669"/>
    <property type="project" value="TreeGrafter"/>
</dbReference>
<dbReference type="Gene3D" id="1.25.40.20">
    <property type="entry name" value="Ankyrin repeat-containing domain"/>
    <property type="match status" value="1"/>
</dbReference>
<keyword evidence="2" id="KW-0378">Hydrolase</keyword>
<keyword evidence="3 4" id="KW-0040">ANK repeat</keyword>
<feature type="region of interest" description="Disordered" evidence="6">
    <location>
        <begin position="682"/>
        <end position="720"/>
    </location>
</feature>
<dbReference type="InterPro" id="IPR017946">
    <property type="entry name" value="PLC-like_Pdiesterase_TIM-brl"/>
</dbReference>
<dbReference type="SUPFAM" id="SSF51695">
    <property type="entry name" value="PLC-like phosphodiesterases"/>
    <property type="match status" value="1"/>
</dbReference>
<dbReference type="SUPFAM" id="SSF48403">
    <property type="entry name" value="Ankyrin repeat"/>
    <property type="match status" value="1"/>
</dbReference>
<dbReference type="PROSITE" id="PS51704">
    <property type="entry name" value="GP_PDE"/>
    <property type="match status" value="1"/>
</dbReference>
<dbReference type="PANTHER" id="PTHR22958">
    <property type="entry name" value="GLYCEROPHOSPHORYL DIESTER PHOSPHODIESTERASE"/>
    <property type="match status" value="1"/>
</dbReference>
<dbReference type="InterPro" id="IPR030395">
    <property type="entry name" value="GP_PDE_dom"/>
</dbReference>
<feature type="repeat" description="ANK" evidence="4">
    <location>
        <begin position="521"/>
        <end position="553"/>
    </location>
</feature>
<evidence type="ECO:0000256" key="4">
    <source>
        <dbReference type="PROSITE-ProRule" id="PRU00023"/>
    </source>
</evidence>
<dbReference type="Pfam" id="PF12796">
    <property type="entry name" value="Ank_2"/>
    <property type="match status" value="1"/>
</dbReference>
<proteinExistence type="predicted"/>
<organism evidence="9 10">
    <name type="scientific">Sungouiella intermedia</name>
    <dbReference type="NCBI Taxonomy" id="45354"/>
    <lineage>
        <taxon>Eukaryota</taxon>
        <taxon>Fungi</taxon>
        <taxon>Dikarya</taxon>
        <taxon>Ascomycota</taxon>
        <taxon>Saccharomycotina</taxon>
        <taxon>Pichiomycetes</taxon>
        <taxon>Metschnikowiaceae</taxon>
        <taxon>Sungouiella</taxon>
    </lineage>
</organism>
<dbReference type="InterPro" id="IPR004331">
    <property type="entry name" value="SPX_dom"/>
</dbReference>
<dbReference type="InterPro" id="IPR036770">
    <property type="entry name" value="Ankyrin_rpt-contain_sf"/>
</dbReference>
<evidence type="ECO:0000256" key="2">
    <source>
        <dbReference type="ARBA" id="ARBA00022801"/>
    </source>
</evidence>
<evidence type="ECO:0000259" key="8">
    <source>
        <dbReference type="PROSITE" id="PS51704"/>
    </source>
</evidence>